<comment type="caution">
    <text evidence="2">The sequence shown here is derived from an EMBL/GenBank/DDBJ whole genome shotgun (WGS) entry which is preliminary data.</text>
</comment>
<organism evidence="2 3">
    <name type="scientific">Sphaerisporangium flaviroseum</name>
    <dbReference type="NCBI Taxonomy" id="509199"/>
    <lineage>
        <taxon>Bacteria</taxon>
        <taxon>Bacillati</taxon>
        <taxon>Actinomycetota</taxon>
        <taxon>Actinomycetes</taxon>
        <taxon>Streptosporangiales</taxon>
        <taxon>Streptosporangiaceae</taxon>
        <taxon>Sphaerisporangium</taxon>
    </lineage>
</organism>
<name>A0ABP7I4K3_9ACTN</name>
<evidence type="ECO:0000313" key="3">
    <source>
        <dbReference type="Proteomes" id="UP001500888"/>
    </source>
</evidence>
<dbReference type="Proteomes" id="UP001500888">
    <property type="component" value="Unassembled WGS sequence"/>
</dbReference>
<sequence length="101" mass="10937">MRGAVVSSPDERIAALSQDYPAWQIRHVVVPGPQWWATRRRPLTRGQRAAGLVPSIARWNLVALAMELAVQDEIAHHRGYATGEPAPGAVRVADPTPRAGG</sequence>
<gene>
    <name evidence="2" type="ORF">GCM10022226_31410</name>
</gene>
<feature type="region of interest" description="Disordered" evidence="1">
    <location>
        <begin position="80"/>
        <end position="101"/>
    </location>
</feature>
<accession>A0ABP7I4K3</accession>
<dbReference type="EMBL" id="BAAAZR010000007">
    <property type="protein sequence ID" value="GAA3808872.1"/>
    <property type="molecule type" value="Genomic_DNA"/>
</dbReference>
<proteinExistence type="predicted"/>
<reference evidence="3" key="1">
    <citation type="journal article" date="2019" name="Int. J. Syst. Evol. Microbiol.">
        <title>The Global Catalogue of Microorganisms (GCM) 10K type strain sequencing project: providing services to taxonomists for standard genome sequencing and annotation.</title>
        <authorList>
            <consortium name="The Broad Institute Genomics Platform"/>
            <consortium name="The Broad Institute Genome Sequencing Center for Infectious Disease"/>
            <person name="Wu L."/>
            <person name="Ma J."/>
        </authorList>
    </citation>
    <scope>NUCLEOTIDE SEQUENCE [LARGE SCALE GENOMIC DNA]</scope>
    <source>
        <strain evidence="3">JCM 16908</strain>
    </source>
</reference>
<protein>
    <submittedName>
        <fullName evidence="2">Uncharacterized protein</fullName>
    </submittedName>
</protein>
<keyword evidence="3" id="KW-1185">Reference proteome</keyword>
<evidence type="ECO:0000256" key="1">
    <source>
        <dbReference type="SAM" id="MobiDB-lite"/>
    </source>
</evidence>
<evidence type="ECO:0000313" key="2">
    <source>
        <dbReference type="EMBL" id="GAA3808872.1"/>
    </source>
</evidence>